<dbReference type="EMBL" id="RFEW01000012">
    <property type="protein sequence ID" value="RSO57869.1"/>
    <property type="molecule type" value="Genomic_DNA"/>
</dbReference>
<proteinExistence type="predicted"/>
<reference evidence="1 2" key="1">
    <citation type="submission" date="2018-10" db="EMBL/GenBank/DDBJ databases">
        <title>GWAS and RNA-Seq identify cryptic mechanisms of antimicrobial resistance in Acinetobacter baumannii.</title>
        <authorList>
            <person name="Sahl J.W."/>
        </authorList>
    </citation>
    <scope>NUCLEOTIDE SEQUENCE [LARGE SCALE GENOMIC DNA]</scope>
    <source>
        <strain evidence="1 2">TG41884</strain>
    </source>
</reference>
<accession>A0A429K1T8</accession>
<evidence type="ECO:0000313" key="1">
    <source>
        <dbReference type="EMBL" id="RSO57869.1"/>
    </source>
</evidence>
<protein>
    <submittedName>
        <fullName evidence="1">Uncharacterized protein</fullName>
    </submittedName>
</protein>
<dbReference type="AlphaFoldDB" id="A0A429K1T8"/>
<organism evidence="1 2">
    <name type="scientific">Acinetobacter pittii</name>
    <name type="common">Acinetobacter genomosp. 3</name>
    <dbReference type="NCBI Taxonomy" id="48296"/>
    <lineage>
        <taxon>Bacteria</taxon>
        <taxon>Pseudomonadati</taxon>
        <taxon>Pseudomonadota</taxon>
        <taxon>Gammaproteobacteria</taxon>
        <taxon>Moraxellales</taxon>
        <taxon>Moraxellaceae</taxon>
        <taxon>Acinetobacter</taxon>
        <taxon>Acinetobacter calcoaceticus/baumannii complex</taxon>
    </lineage>
</organism>
<gene>
    <name evidence="1" type="ORF">EA752_14720</name>
</gene>
<dbReference type="Proteomes" id="UP000271320">
    <property type="component" value="Unassembled WGS sequence"/>
</dbReference>
<evidence type="ECO:0000313" key="2">
    <source>
        <dbReference type="Proteomes" id="UP000271320"/>
    </source>
</evidence>
<comment type="caution">
    <text evidence="1">The sequence shown here is derived from an EMBL/GenBank/DDBJ whole genome shotgun (WGS) entry which is preliminary data.</text>
</comment>
<sequence length="140" mass="15646">MSEIIIGVDPDLEKSGVAIKDSSSVELKNLSFPDLVELIRAKHDLIKKVVVEAGWLNKKSNFRNIQSRLVAERTAKNVGENHATGKLLVEMCKSLGVAVVEVKPTQTKVDAERFNKITGWKGRTNQEQRDACMLIWSMKV</sequence>
<name>A0A429K1T8_ACIPI</name>
<dbReference type="RefSeq" id="WP_057073645.1">
    <property type="nucleotide sequence ID" value="NZ_BKDB01000010.1"/>
</dbReference>